<accession>A0A060US00</accession>
<evidence type="ECO:0000313" key="9">
    <source>
        <dbReference type="EMBL" id="CDQ09543.1"/>
    </source>
</evidence>
<feature type="transmembrane region" description="Helical" evidence="8">
    <location>
        <begin position="135"/>
        <end position="156"/>
    </location>
</feature>
<reference evidence="9" key="2">
    <citation type="submission" date="2014-07" db="EMBL/GenBank/DDBJ databases">
        <title>Initial genome analysis of the psychrotolerant acidophile Acidithiobacillus ferrivorans CF27: insights into iron and sulfur oxidation pathways and into biofilm formation.</title>
        <authorList>
            <person name="Talla E."/>
            <person name="Hedrich S."/>
            <person name="Mangenot S."/>
            <person name="Ji B."/>
            <person name="Johnson D.B."/>
            <person name="Barbe V."/>
            <person name="Bonnefoy V."/>
        </authorList>
    </citation>
    <scope>NUCLEOTIDE SEQUENCE [LARGE SCALE GENOMIC DNA]</scope>
    <source>
        <strain evidence="9">CF27</strain>
    </source>
</reference>
<dbReference type="GO" id="GO:0022857">
    <property type="term" value="F:transmembrane transporter activity"/>
    <property type="evidence" value="ECO:0007669"/>
    <property type="project" value="InterPro"/>
</dbReference>
<feature type="transmembrane region" description="Helical" evidence="8">
    <location>
        <begin position="25"/>
        <end position="47"/>
    </location>
</feature>
<feature type="transmembrane region" description="Helical" evidence="8">
    <location>
        <begin position="163"/>
        <end position="180"/>
    </location>
</feature>
<evidence type="ECO:0000256" key="4">
    <source>
        <dbReference type="ARBA" id="ARBA00022692"/>
    </source>
</evidence>
<evidence type="ECO:0000256" key="3">
    <source>
        <dbReference type="ARBA" id="ARBA00022448"/>
    </source>
</evidence>
<comment type="caution">
    <text evidence="9">The sequence shown here is derived from an EMBL/GenBank/DDBJ whole genome shotgun (WGS) entry which is preliminary data.</text>
</comment>
<dbReference type="PANTHER" id="PTHR31806:SF1">
    <property type="entry name" value="PURINE-CYTOSINE PERMEASE FCY2-RELATED"/>
    <property type="match status" value="1"/>
</dbReference>
<comment type="subcellular location">
    <subcellularLocation>
        <location evidence="1">Membrane</location>
        <topology evidence="1">Multi-pass membrane protein</topology>
    </subcellularLocation>
</comment>
<feature type="transmembrane region" description="Helical" evidence="8">
    <location>
        <begin position="350"/>
        <end position="371"/>
    </location>
</feature>
<feature type="transmembrane region" description="Helical" evidence="8">
    <location>
        <begin position="200"/>
        <end position="219"/>
    </location>
</feature>
<keyword evidence="6 7" id="KW-0472">Membrane</keyword>
<feature type="transmembrane region" description="Helical" evidence="8">
    <location>
        <begin position="422"/>
        <end position="442"/>
    </location>
</feature>
<feature type="transmembrane region" description="Helical" evidence="8">
    <location>
        <begin position="280"/>
        <end position="300"/>
    </location>
</feature>
<dbReference type="Pfam" id="PF02133">
    <property type="entry name" value="Transp_cyt_pur"/>
    <property type="match status" value="1"/>
</dbReference>
<dbReference type="InterPro" id="IPR026030">
    <property type="entry name" value="Pur-cyt_permease_Fcy2/21/22"/>
</dbReference>
<feature type="transmembrane region" description="Helical" evidence="8">
    <location>
        <begin position="321"/>
        <end position="344"/>
    </location>
</feature>
<dbReference type="Gene3D" id="1.10.4160.10">
    <property type="entry name" value="Hydantoin permease"/>
    <property type="match status" value="1"/>
</dbReference>
<feature type="transmembrane region" description="Helical" evidence="8">
    <location>
        <begin position="53"/>
        <end position="78"/>
    </location>
</feature>
<evidence type="ECO:0000256" key="1">
    <source>
        <dbReference type="ARBA" id="ARBA00004141"/>
    </source>
</evidence>
<keyword evidence="5 8" id="KW-1133">Transmembrane helix</keyword>
<name>A0A060US00_9PROT</name>
<protein>
    <submittedName>
        <fullName evidence="9">Permease for cytosine/purines uracil thiamine allantoin</fullName>
    </submittedName>
</protein>
<gene>
    <name evidence="9" type="ORF">AFERRI_30189</name>
</gene>
<dbReference type="InterPro" id="IPR001248">
    <property type="entry name" value="Pur-cyt_permease"/>
</dbReference>
<dbReference type="AlphaFoldDB" id="A0A060US00"/>
<keyword evidence="3 7" id="KW-0813">Transport</keyword>
<sequence length="468" mass="50214">MMGDRHSISATTEAERSSSAPQVALIWLAATMTASSLPVGVLIAQLFPLAPFLWVVLLASTLFAAVGILSIPGFVYGIPTMAVSARVFGKSVNKLISLSNWLSQLGWQAVVLVLVVYILRSVFDSYGLVPVNSSIYYALVLAVFGNFVVPVIGYKAIVMAQTAGALFLALFAIAILIYLHGGEALPMMPAVDHFDGIQTLGGISLALMGGAFSWTMFASDYSRYVRHDTSLSKMALWPSIGGFAGGSLILALAITLYVHGGIQVGPAGLTIMATGLGTSVLYLGFCTFAILGLLASNFLNSYSSAFSLAVVVGKDLDRKKFTLLDALLATLVGIYMLFVAPSFWDSFQTFLDLLIIVAAPWTGVMITYVLWDVLPEARGRLNRLPHRRANVWVLAIGVTVTVVFSNNPIWEGYGAHLLHGTDISPLVGVVTTIVASILYRVLFCHQTIPDEQGRVGMLSKPVVRKITD</sequence>
<evidence type="ECO:0000256" key="2">
    <source>
        <dbReference type="ARBA" id="ARBA00008974"/>
    </source>
</evidence>
<comment type="similarity">
    <text evidence="2 7">Belongs to the purine-cytosine permease (2.A.39) family.</text>
</comment>
<feature type="transmembrane region" description="Helical" evidence="8">
    <location>
        <begin position="240"/>
        <end position="260"/>
    </location>
</feature>
<evidence type="ECO:0000256" key="8">
    <source>
        <dbReference type="SAM" id="Phobius"/>
    </source>
</evidence>
<dbReference type="PIRSF" id="PIRSF002744">
    <property type="entry name" value="Pur-cyt_permease"/>
    <property type="match status" value="1"/>
</dbReference>
<dbReference type="EMBL" id="CCCS020000023">
    <property type="protein sequence ID" value="CDQ09543.1"/>
    <property type="molecule type" value="Genomic_DNA"/>
</dbReference>
<dbReference type="GO" id="GO:0005886">
    <property type="term" value="C:plasma membrane"/>
    <property type="evidence" value="ECO:0007669"/>
    <property type="project" value="TreeGrafter"/>
</dbReference>
<reference evidence="9" key="1">
    <citation type="submission" date="2014-03" db="EMBL/GenBank/DDBJ databases">
        <authorList>
            <person name="Genoscope - CEA"/>
        </authorList>
    </citation>
    <scope>NUCLEOTIDE SEQUENCE [LARGE SCALE GENOMIC DNA]</scope>
    <source>
        <strain evidence="9">CF27</strain>
    </source>
</reference>
<keyword evidence="4 8" id="KW-0812">Transmembrane</keyword>
<evidence type="ECO:0000256" key="7">
    <source>
        <dbReference type="PIRNR" id="PIRNR002744"/>
    </source>
</evidence>
<proteinExistence type="inferred from homology"/>
<feature type="transmembrane region" description="Helical" evidence="8">
    <location>
        <begin position="98"/>
        <end position="123"/>
    </location>
</feature>
<organism evidence="9">
    <name type="scientific">Acidithiobacillus ferrivorans</name>
    <dbReference type="NCBI Taxonomy" id="160808"/>
    <lineage>
        <taxon>Bacteria</taxon>
        <taxon>Pseudomonadati</taxon>
        <taxon>Pseudomonadota</taxon>
        <taxon>Acidithiobacillia</taxon>
        <taxon>Acidithiobacillales</taxon>
        <taxon>Acidithiobacillaceae</taxon>
        <taxon>Acidithiobacillus</taxon>
    </lineage>
</organism>
<dbReference type="PANTHER" id="PTHR31806">
    <property type="entry name" value="PURINE-CYTOSINE PERMEASE FCY2-RELATED"/>
    <property type="match status" value="1"/>
</dbReference>
<feature type="transmembrane region" description="Helical" evidence="8">
    <location>
        <begin position="391"/>
        <end position="410"/>
    </location>
</feature>
<evidence type="ECO:0000256" key="5">
    <source>
        <dbReference type="ARBA" id="ARBA00022989"/>
    </source>
</evidence>
<evidence type="ECO:0000256" key="6">
    <source>
        <dbReference type="ARBA" id="ARBA00023136"/>
    </source>
</evidence>